<dbReference type="SMART" id="SM00264">
    <property type="entry name" value="BAG"/>
    <property type="match status" value="1"/>
</dbReference>
<feature type="compositionally biased region" description="Polar residues" evidence="1">
    <location>
        <begin position="372"/>
        <end position="394"/>
    </location>
</feature>
<feature type="region of interest" description="Disordered" evidence="1">
    <location>
        <begin position="529"/>
        <end position="764"/>
    </location>
</feature>
<reference evidence="4" key="1">
    <citation type="submission" date="2020-11" db="EMBL/GenBank/DDBJ databases">
        <authorList>
            <person name="Tran Van P."/>
        </authorList>
    </citation>
    <scope>NUCLEOTIDE SEQUENCE</scope>
</reference>
<feature type="chain" id="PRO_5030756026" description="BAG domain-containing protein" evidence="2">
    <location>
        <begin position="27"/>
        <end position="764"/>
    </location>
</feature>
<feature type="signal peptide" evidence="2">
    <location>
        <begin position="1"/>
        <end position="26"/>
    </location>
</feature>
<feature type="compositionally biased region" description="Basic and acidic residues" evidence="1">
    <location>
        <begin position="706"/>
        <end position="721"/>
    </location>
</feature>
<dbReference type="InterPro" id="IPR003103">
    <property type="entry name" value="BAG_domain"/>
</dbReference>
<dbReference type="AlphaFoldDB" id="A0A7R9EPP1"/>
<dbReference type="InterPro" id="IPR036533">
    <property type="entry name" value="BAG_dom_sf"/>
</dbReference>
<accession>A0A7R9EPP1</accession>
<dbReference type="Pfam" id="PF02179">
    <property type="entry name" value="BAG"/>
    <property type="match status" value="1"/>
</dbReference>
<feature type="compositionally biased region" description="Pro residues" evidence="1">
    <location>
        <begin position="417"/>
        <end position="442"/>
    </location>
</feature>
<feature type="compositionally biased region" description="Basic and acidic residues" evidence="1">
    <location>
        <begin position="598"/>
        <end position="645"/>
    </location>
</feature>
<dbReference type="EMBL" id="OD564549">
    <property type="protein sequence ID" value="CAD7438899.1"/>
    <property type="molecule type" value="Genomic_DNA"/>
</dbReference>
<feature type="compositionally biased region" description="Basic and acidic residues" evidence="1">
    <location>
        <begin position="657"/>
        <end position="668"/>
    </location>
</feature>
<feature type="compositionally biased region" description="Low complexity" evidence="1">
    <location>
        <begin position="407"/>
        <end position="416"/>
    </location>
</feature>
<evidence type="ECO:0000313" key="4">
    <source>
        <dbReference type="EMBL" id="CAD7438899.1"/>
    </source>
</evidence>
<evidence type="ECO:0000256" key="2">
    <source>
        <dbReference type="SAM" id="SignalP"/>
    </source>
</evidence>
<sequence>MERFQRSVIFFRVILFSRLFAHSSLPYPSSSVYTLSVPKWSAAATSTHNITLLRDRHLELGTAHFQVLLGQSILHIRAGCDFFICLGGCNGLRQGRNLNPILLVTGKSGLMFGSCPALPLVRALNEYLIRDPFLTFPFDDMPRGRQDIRSHLDDLAQRHPEFADHLRCPPGWGGEIGSHSPWGKKRRGSESCGDDDARSQASGASSSGSDVPQQPMQSEFQEQTDEPGPLRGRASRQGNLPQYGMRNTVDMGQQQHAAEQNKESRGQRSMSAPPDNRSQNPEQPARFVSRINITPVNSAEPATKQCGSPDAQGKPPVAPKPPHQQQIPSSPKPTPKQQGSNIRHIPIFVEGRDEPVLPKNISEPSYIPKPSQFHQTPHPSHSYGTSPKFTSHHQFQPRQPSPPPASQPKRPSAPQSQQPPQPKAPTKPQQEPPKPPEGPSPNDPISRVMIIQKDVDDLMKKVEEFRGNSRSDKEYIYLDEMLTRNLLKLDDIETEGKENVRQARKEVIRSIQKGIGILEERVPLPEEKVGVEVMETSEENRDIAEEGKEERSAASGQAEPESLEVSQGSLATESPKVCNVNNQDEVLESSVAPEESSDAVKEVEGKSQQESKEHKMDMDCKESVKESVELENIPDKMELEGTNDDKMEEESQTSTKTEVETTEGEKLSESNNGAHSMEVEETKKVEVVTGEDGGTEKTSNVEMVEPEVKTMDVEPLARDETEVGSQLLESSTVEPVPASSGKKSGVKSSKSPKSKQKLSVSKQD</sequence>
<protein>
    <recommendedName>
        <fullName evidence="3">BAG domain-containing protein</fullName>
    </recommendedName>
</protein>
<dbReference type="GO" id="GO:0051087">
    <property type="term" value="F:protein-folding chaperone binding"/>
    <property type="evidence" value="ECO:0007669"/>
    <property type="project" value="InterPro"/>
</dbReference>
<feature type="domain" description="BAG" evidence="3">
    <location>
        <begin position="472"/>
        <end position="522"/>
    </location>
</feature>
<feature type="compositionally biased region" description="Low complexity" evidence="1">
    <location>
        <begin position="199"/>
        <end position="210"/>
    </location>
</feature>
<evidence type="ECO:0000259" key="3">
    <source>
        <dbReference type="PROSITE" id="PS51035"/>
    </source>
</evidence>
<feature type="compositionally biased region" description="Polar residues" evidence="1">
    <location>
        <begin position="723"/>
        <end position="733"/>
    </location>
</feature>
<feature type="region of interest" description="Disordered" evidence="1">
    <location>
        <begin position="166"/>
        <end position="448"/>
    </location>
</feature>
<keyword evidence="2" id="KW-0732">Signal</keyword>
<feature type="compositionally biased region" description="Low complexity" evidence="1">
    <location>
        <begin position="739"/>
        <end position="749"/>
    </location>
</feature>
<organism evidence="4">
    <name type="scientific">Timema bartmani</name>
    <dbReference type="NCBI Taxonomy" id="61472"/>
    <lineage>
        <taxon>Eukaryota</taxon>
        <taxon>Metazoa</taxon>
        <taxon>Ecdysozoa</taxon>
        <taxon>Arthropoda</taxon>
        <taxon>Hexapoda</taxon>
        <taxon>Insecta</taxon>
        <taxon>Pterygota</taxon>
        <taxon>Neoptera</taxon>
        <taxon>Polyneoptera</taxon>
        <taxon>Phasmatodea</taxon>
        <taxon>Timematodea</taxon>
        <taxon>Timematoidea</taxon>
        <taxon>Timematidae</taxon>
        <taxon>Timema</taxon>
    </lineage>
</organism>
<gene>
    <name evidence="4" type="ORF">TBIB3V08_LOCUS1484</name>
</gene>
<proteinExistence type="predicted"/>
<feature type="compositionally biased region" description="Basic and acidic residues" evidence="1">
    <location>
        <begin position="677"/>
        <end position="686"/>
    </location>
</feature>
<feature type="compositionally biased region" description="Polar residues" evidence="1">
    <location>
        <begin position="323"/>
        <end position="341"/>
    </location>
</feature>
<feature type="compositionally biased region" description="Basic and acidic residues" evidence="1">
    <location>
        <begin position="538"/>
        <end position="552"/>
    </location>
</feature>
<evidence type="ECO:0000256" key="1">
    <source>
        <dbReference type="SAM" id="MobiDB-lite"/>
    </source>
</evidence>
<dbReference type="SUPFAM" id="SSF63491">
    <property type="entry name" value="BAG domain"/>
    <property type="match status" value="1"/>
</dbReference>
<feature type="compositionally biased region" description="Polar residues" evidence="1">
    <location>
        <begin position="211"/>
        <end position="221"/>
    </location>
</feature>
<name>A0A7R9EPP1_9NEOP</name>
<dbReference type="PROSITE" id="PS51035">
    <property type="entry name" value="BAG"/>
    <property type="match status" value="1"/>
</dbReference>
<dbReference type="Gene3D" id="1.20.58.120">
    <property type="entry name" value="BAG domain"/>
    <property type="match status" value="1"/>
</dbReference>